<reference evidence="1 3" key="1">
    <citation type="journal article" date="2015" name="Biotechnol. Bioeng.">
        <title>Genome sequence and phenotypic characterization of Caulobacter segnis.</title>
        <authorList>
            <person name="Patel S."/>
            <person name="Fletcher B."/>
            <person name="Scott D.C."/>
            <person name="Ely B."/>
        </authorList>
    </citation>
    <scope>NUCLEOTIDE SEQUENCE [LARGE SCALE GENOMIC DNA]</scope>
    <source>
        <strain evidence="1 3">PS02</strain>
    </source>
</reference>
<comment type="caution">
    <text evidence="1">The sequence shown here is derived from an EMBL/GenBank/DDBJ whole genome shotgun (WGS) entry which is preliminary data.</text>
</comment>
<dbReference type="PATRIC" id="fig|1705578.3.peg.1671"/>
<accession>A0A166U737</accession>
<dbReference type="Proteomes" id="UP000077384">
    <property type="component" value="Unassembled WGS sequence"/>
</dbReference>
<keyword evidence="4" id="KW-1185">Reference proteome</keyword>
<gene>
    <name evidence="2" type="ORF">CLCOS_24990</name>
    <name evidence="1" type="ORF">WX73_02349</name>
</gene>
<dbReference type="EMBL" id="LROR01000053">
    <property type="protein sequence ID" value="OBR93457.1"/>
    <property type="molecule type" value="Genomic_DNA"/>
</dbReference>
<sequence length="30" mass="3296">MYKLVAADYITKSNVKDGAAHALEKFILNA</sequence>
<organism evidence="1 3">
    <name type="scientific">Clostridium coskatii</name>
    <dbReference type="NCBI Taxonomy" id="1705578"/>
    <lineage>
        <taxon>Bacteria</taxon>
        <taxon>Bacillati</taxon>
        <taxon>Bacillota</taxon>
        <taxon>Clostridia</taxon>
        <taxon>Eubacteriales</taxon>
        <taxon>Clostridiaceae</taxon>
        <taxon>Clostridium</taxon>
    </lineage>
</organism>
<proteinExistence type="predicted"/>
<evidence type="ECO:0000313" key="4">
    <source>
        <dbReference type="Proteomes" id="UP000093694"/>
    </source>
</evidence>
<reference evidence="2 4" key="2">
    <citation type="journal article" date="2016" name="Front. Microbiol.">
        <title>Industrial Acetogenic Biocatalysts: A Comparative Metabolic and Genomic Analysis.</title>
        <authorList>
            <person name="Bengelsdorf F."/>
            <person name="Poehlein A."/>
            <person name="Sonja S."/>
            <person name="Erz C."/>
            <person name="Hummel T."/>
            <person name="Hoffmeister S."/>
            <person name="Daniel R."/>
            <person name="Durre P."/>
        </authorList>
    </citation>
    <scope>NUCLEOTIDE SEQUENCE [LARGE SCALE GENOMIC DNA]</scope>
    <source>
        <strain evidence="2 4">PTA-10522</strain>
    </source>
</reference>
<name>A0A166U737_9CLOT</name>
<evidence type="ECO:0000313" key="1">
    <source>
        <dbReference type="EMBL" id="OAA94637.1"/>
    </source>
</evidence>
<evidence type="ECO:0000313" key="2">
    <source>
        <dbReference type="EMBL" id="OBR93457.1"/>
    </source>
</evidence>
<dbReference type="EMBL" id="LITQ01000002">
    <property type="protein sequence ID" value="OAA94637.1"/>
    <property type="molecule type" value="Genomic_DNA"/>
</dbReference>
<dbReference type="Proteomes" id="UP000093694">
    <property type="component" value="Unassembled WGS sequence"/>
</dbReference>
<evidence type="ECO:0000313" key="3">
    <source>
        <dbReference type="Proteomes" id="UP000077384"/>
    </source>
</evidence>
<protein>
    <submittedName>
        <fullName evidence="1">Uncharacterized protein</fullName>
    </submittedName>
</protein>
<dbReference type="AlphaFoldDB" id="A0A166U737"/>